<protein>
    <recommendedName>
        <fullName evidence="2">histidine kinase</fullName>
        <ecNumber evidence="2">2.7.13.3</ecNumber>
    </recommendedName>
</protein>
<evidence type="ECO:0000259" key="7">
    <source>
        <dbReference type="PROSITE" id="PS50112"/>
    </source>
</evidence>
<dbReference type="Gene3D" id="3.40.50.2300">
    <property type="match status" value="1"/>
</dbReference>
<dbReference type="PANTHER" id="PTHR43065">
    <property type="entry name" value="SENSOR HISTIDINE KINASE"/>
    <property type="match status" value="1"/>
</dbReference>
<dbReference type="PANTHER" id="PTHR43065:SF42">
    <property type="entry name" value="TWO-COMPONENT SENSOR PPRA"/>
    <property type="match status" value="1"/>
</dbReference>
<dbReference type="PROSITE" id="PS50110">
    <property type="entry name" value="RESPONSE_REGULATORY"/>
    <property type="match status" value="1"/>
</dbReference>
<evidence type="ECO:0000259" key="6">
    <source>
        <dbReference type="PROSITE" id="PS50110"/>
    </source>
</evidence>
<accession>A0A2N0AIU8</accession>
<keyword evidence="9" id="KW-0808">Transferase</keyword>
<evidence type="ECO:0000259" key="5">
    <source>
        <dbReference type="PROSITE" id="PS50109"/>
    </source>
</evidence>
<dbReference type="InterPro" id="IPR005467">
    <property type="entry name" value="His_kinase_dom"/>
</dbReference>
<feature type="domain" description="PAC" evidence="8">
    <location>
        <begin position="341"/>
        <end position="395"/>
    </location>
</feature>
<feature type="modified residue" description="4-aspartylphosphate" evidence="4">
    <location>
        <position position="59"/>
    </location>
</feature>
<comment type="catalytic activity">
    <reaction evidence="1">
        <text>ATP + protein L-histidine = ADP + protein N-phospho-L-histidine.</text>
        <dbReference type="EC" id="2.7.13.3"/>
    </reaction>
</comment>
<feature type="domain" description="Histidine kinase" evidence="5">
    <location>
        <begin position="408"/>
        <end position="638"/>
    </location>
</feature>
<dbReference type="SUPFAM" id="SSF47384">
    <property type="entry name" value="Homodimeric domain of signal transducing histidine kinase"/>
    <property type="match status" value="1"/>
</dbReference>
<name>A0A2N0AIU8_9LEPT</name>
<feature type="domain" description="Response regulatory" evidence="6">
    <location>
        <begin position="8"/>
        <end position="124"/>
    </location>
</feature>
<dbReference type="InterPro" id="IPR003661">
    <property type="entry name" value="HisK_dim/P_dom"/>
</dbReference>
<keyword evidence="10" id="KW-1185">Reference proteome</keyword>
<dbReference type="SUPFAM" id="SSF55785">
    <property type="entry name" value="PYP-like sensor domain (PAS domain)"/>
    <property type="match status" value="1"/>
</dbReference>
<evidence type="ECO:0000313" key="10">
    <source>
        <dbReference type="Proteomes" id="UP000232145"/>
    </source>
</evidence>
<dbReference type="Pfam" id="PF02518">
    <property type="entry name" value="HATPase_c"/>
    <property type="match status" value="1"/>
</dbReference>
<dbReference type="Gene3D" id="3.30.450.20">
    <property type="entry name" value="PAS domain"/>
    <property type="match status" value="2"/>
</dbReference>
<dbReference type="PROSITE" id="PS50113">
    <property type="entry name" value="PAC"/>
    <property type="match status" value="1"/>
</dbReference>
<dbReference type="InterPro" id="IPR013656">
    <property type="entry name" value="PAS_4"/>
</dbReference>
<dbReference type="OrthoDB" id="9770473at2"/>
<dbReference type="Pfam" id="PF00512">
    <property type="entry name" value="HisKA"/>
    <property type="match status" value="1"/>
</dbReference>
<dbReference type="EMBL" id="NPDX01000003">
    <property type="protein sequence ID" value="PJZ84199.1"/>
    <property type="molecule type" value="Genomic_DNA"/>
</dbReference>
<dbReference type="NCBIfam" id="TIGR00229">
    <property type="entry name" value="sensory_box"/>
    <property type="match status" value="1"/>
</dbReference>
<dbReference type="Gene3D" id="1.10.287.130">
    <property type="match status" value="1"/>
</dbReference>
<dbReference type="Pfam" id="PF08448">
    <property type="entry name" value="PAS_4"/>
    <property type="match status" value="1"/>
</dbReference>
<dbReference type="Pfam" id="PF00072">
    <property type="entry name" value="Response_reg"/>
    <property type="match status" value="1"/>
</dbReference>
<dbReference type="PROSITE" id="PS50112">
    <property type="entry name" value="PAS"/>
    <property type="match status" value="1"/>
</dbReference>
<keyword evidence="9" id="KW-0418">Kinase</keyword>
<reference evidence="9 10" key="1">
    <citation type="submission" date="2017-07" db="EMBL/GenBank/DDBJ databases">
        <title>Leptospira spp. isolated from tropical soils.</title>
        <authorList>
            <person name="Thibeaux R."/>
            <person name="Iraola G."/>
            <person name="Ferres I."/>
            <person name="Bierque E."/>
            <person name="Girault D."/>
            <person name="Soupe-Gilbert M.-E."/>
            <person name="Picardeau M."/>
            <person name="Goarant C."/>
        </authorList>
    </citation>
    <scope>NUCLEOTIDE SEQUENCE [LARGE SCALE GENOMIC DNA]</scope>
    <source>
        <strain evidence="9 10">FH2-B-A1</strain>
    </source>
</reference>
<dbReference type="InterPro" id="IPR000014">
    <property type="entry name" value="PAS"/>
</dbReference>
<proteinExistence type="predicted"/>
<dbReference type="CDD" id="cd00156">
    <property type="entry name" value="REC"/>
    <property type="match status" value="1"/>
</dbReference>
<dbReference type="InterPro" id="IPR001789">
    <property type="entry name" value="Sig_transdc_resp-reg_receiver"/>
</dbReference>
<dbReference type="PRINTS" id="PR00344">
    <property type="entry name" value="BCTRLSENSOR"/>
</dbReference>
<dbReference type="RefSeq" id="WP_100744528.1">
    <property type="nucleotide sequence ID" value="NZ_NPDW01000002.1"/>
</dbReference>
<dbReference type="SUPFAM" id="SSF55874">
    <property type="entry name" value="ATPase domain of HSP90 chaperone/DNA topoisomerase II/histidine kinase"/>
    <property type="match status" value="1"/>
</dbReference>
<dbReference type="Gene3D" id="3.30.565.10">
    <property type="entry name" value="Histidine kinase-like ATPase, C-terminal domain"/>
    <property type="match status" value="1"/>
</dbReference>
<dbReference type="InterPro" id="IPR036097">
    <property type="entry name" value="HisK_dim/P_sf"/>
</dbReference>
<dbReference type="GO" id="GO:0000155">
    <property type="term" value="F:phosphorelay sensor kinase activity"/>
    <property type="evidence" value="ECO:0007669"/>
    <property type="project" value="InterPro"/>
</dbReference>
<dbReference type="EC" id="2.7.13.3" evidence="2"/>
<dbReference type="InterPro" id="IPR036890">
    <property type="entry name" value="HATPase_C_sf"/>
</dbReference>
<evidence type="ECO:0000259" key="8">
    <source>
        <dbReference type="PROSITE" id="PS50113"/>
    </source>
</evidence>
<dbReference type="SMART" id="SM00388">
    <property type="entry name" value="HisKA"/>
    <property type="match status" value="1"/>
</dbReference>
<dbReference type="PROSITE" id="PS50109">
    <property type="entry name" value="HIS_KIN"/>
    <property type="match status" value="1"/>
</dbReference>
<evidence type="ECO:0000313" key="9">
    <source>
        <dbReference type="EMBL" id="PJZ84199.1"/>
    </source>
</evidence>
<evidence type="ECO:0000256" key="2">
    <source>
        <dbReference type="ARBA" id="ARBA00012438"/>
    </source>
</evidence>
<evidence type="ECO:0000256" key="3">
    <source>
        <dbReference type="ARBA" id="ARBA00022553"/>
    </source>
</evidence>
<dbReference type="InterPro" id="IPR000700">
    <property type="entry name" value="PAS-assoc_C"/>
</dbReference>
<dbReference type="Proteomes" id="UP000232145">
    <property type="component" value="Unassembled WGS sequence"/>
</dbReference>
<organism evidence="9 10">
    <name type="scientific">Leptospira harrisiae</name>
    <dbReference type="NCBI Taxonomy" id="2023189"/>
    <lineage>
        <taxon>Bacteria</taxon>
        <taxon>Pseudomonadati</taxon>
        <taxon>Spirochaetota</taxon>
        <taxon>Spirochaetia</taxon>
        <taxon>Leptospirales</taxon>
        <taxon>Leptospiraceae</taxon>
        <taxon>Leptospira</taxon>
    </lineage>
</organism>
<dbReference type="InterPro" id="IPR011006">
    <property type="entry name" value="CheY-like_superfamily"/>
</dbReference>
<dbReference type="InterPro" id="IPR003594">
    <property type="entry name" value="HATPase_dom"/>
</dbReference>
<feature type="domain" description="PAS" evidence="7">
    <location>
        <begin position="267"/>
        <end position="341"/>
    </location>
</feature>
<gene>
    <name evidence="9" type="ORF">CH364_12780</name>
</gene>
<dbReference type="SMART" id="SM00448">
    <property type="entry name" value="REC"/>
    <property type="match status" value="1"/>
</dbReference>
<dbReference type="SUPFAM" id="SSF52172">
    <property type="entry name" value="CheY-like"/>
    <property type="match status" value="1"/>
</dbReference>
<dbReference type="AlphaFoldDB" id="A0A2N0AIU8"/>
<keyword evidence="3 4" id="KW-0597">Phosphoprotein</keyword>
<dbReference type="SMART" id="SM00387">
    <property type="entry name" value="HATPase_c"/>
    <property type="match status" value="1"/>
</dbReference>
<evidence type="ECO:0000256" key="4">
    <source>
        <dbReference type="PROSITE-ProRule" id="PRU00169"/>
    </source>
</evidence>
<dbReference type="InterPro" id="IPR004358">
    <property type="entry name" value="Sig_transdc_His_kin-like_C"/>
</dbReference>
<evidence type="ECO:0000256" key="1">
    <source>
        <dbReference type="ARBA" id="ARBA00000085"/>
    </source>
</evidence>
<comment type="caution">
    <text evidence="9">The sequence shown here is derived from an EMBL/GenBank/DDBJ whole genome shotgun (WGS) entry which is preliminary data.</text>
</comment>
<dbReference type="InterPro" id="IPR035965">
    <property type="entry name" value="PAS-like_dom_sf"/>
</dbReference>
<sequence length="641" mass="73571">MDIQKKLNVLIVEDSLASYKAIVSVLQNFGFSIFSERAEWKSEFEQRINDETWDIVISDFYLPDFDGRYVITRVKEVNPDLPVILVTEFLPEEAASEFLNLGAAEFLPKSSIIKLPFVVNRELEAYRLKQSQKKAWDMLVHGEEILTRSQKISHLGHFEVIFPEKNTLWSLELYRILGFDFAEIPLMEKVWALLDEKEQNHIKVVWTELLRDNHSKEMIVTLNTKTGKKKVNLWLEAEKFDDYRYRIFGTIHDISDLSELEHSIQLNEQLFKGIFNNSSQAIFLLDLQGHVIRMNRNAVISFEREETDIQGLELIRSIFSNSDEESKKKLTYGMKLALKNQSFEVFVSYILLDGREKYFDCDFYSLTDPSGKILYIVLEAKDITEKIVLERAYAQSQKLEALGTFAGGIAHDFNNLLTPMLAYVSFLNSEWSKTETNEVIQKSLPAIEGISKSLDRAKNLIQQILTYSKIDNSISKQLDLRENLLQVLKEVRTVSSNQITLFTDLGNEPAYVNADPIQIFQILSNLYENSVFALQDVTNPKITITLSKVLYEKSELLHIGFMKNTEYWKVGFADNGEGIPSEIIEKIFDPFFTTKGGKGTGLGLPIIYGIMVKMGGMILVNSRVGKGTEFDLYFPAWKAML</sequence>